<keyword evidence="3" id="KW-1185">Reference proteome</keyword>
<protein>
    <submittedName>
        <fullName evidence="2">Uncharacterized protein</fullName>
    </submittedName>
</protein>
<dbReference type="KEGG" id="lcic:INQ41_05370"/>
<dbReference type="PROSITE" id="PS51257">
    <property type="entry name" value="PROKAR_LIPOPROTEIN"/>
    <property type="match status" value="1"/>
</dbReference>
<evidence type="ECO:0000313" key="2">
    <source>
        <dbReference type="EMBL" id="QOW20447.1"/>
    </source>
</evidence>
<evidence type="ECO:0000256" key="1">
    <source>
        <dbReference type="SAM" id="SignalP"/>
    </source>
</evidence>
<dbReference type="AlphaFoldDB" id="A0A7S6ZT09"/>
<evidence type="ECO:0000313" key="3">
    <source>
        <dbReference type="Proteomes" id="UP000594059"/>
    </source>
</evidence>
<dbReference type="RefSeq" id="WP_193986853.1">
    <property type="nucleotide sequence ID" value="NZ_CP063656.1"/>
</dbReference>
<sequence>MTQGKAAVVFLALVFVAGCTSVPLVTTQSWIDPGQAVLRAAGSPRLGVTGVFALTVKGAGRTNNVHLNSEVDYRDPRNLSISVTPEAAAQLEETLGAPPEMSLRGRRIIVSGTARRTRIDFMIDGKPSGKYYYQTHVSVTDASQLQVL</sequence>
<feature type="chain" id="PRO_5032714151" evidence="1">
    <location>
        <begin position="22"/>
        <end position="148"/>
    </location>
</feature>
<keyword evidence="1" id="KW-0732">Signal</keyword>
<dbReference type="Proteomes" id="UP000594059">
    <property type="component" value="Chromosome"/>
</dbReference>
<reference evidence="2 3" key="1">
    <citation type="submission" date="2020-10" db="EMBL/GenBank/DDBJ databases">
        <title>complete genome sequencing of Lysobacter sp. H21R20.</title>
        <authorList>
            <person name="Bae J.-W."/>
            <person name="Lee S.-Y."/>
        </authorList>
    </citation>
    <scope>NUCLEOTIDE SEQUENCE [LARGE SCALE GENOMIC DNA]</scope>
    <source>
        <strain evidence="2 3">H21R20</strain>
    </source>
</reference>
<name>A0A7S6ZT09_9GAMM</name>
<dbReference type="EMBL" id="CP063656">
    <property type="protein sequence ID" value="QOW20447.1"/>
    <property type="molecule type" value="Genomic_DNA"/>
</dbReference>
<gene>
    <name evidence="2" type="ORF">INQ41_05370</name>
</gene>
<organism evidence="2 3">
    <name type="scientific">Novilysobacter ciconiae</name>
    <dbReference type="NCBI Taxonomy" id="2781022"/>
    <lineage>
        <taxon>Bacteria</taxon>
        <taxon>Pseudomonadati</taxon>
        <taxon>Pseudomonadota</taxon>
        <taxon>Gammaproteobacteria</taxon>
        <taxon>Lysobacterales</taxon>
        <taxon>Lysobacteraceae</taxon>
        <taxon>Novilysobacter</taxon>
    </lineage>
</organism>
<accession>A0A7S6ZT09</accession>
<feature type="signal peptide" evidence="1">
    <location>
        <begin position="1"/>
        <end position="21"/>
    </location>
</feature>
<proteinExistence type="predicted"/>